<sequence length="244" mass="28318">MIRAILVDDEKGALETLSGMLSLFCKEVLILGKASSANEARDLIKEFNPDLVFLDIRMPFENGFDLLESIDSYTFHVIFTTAYNNYALKAIKFSALDYLLKPINVEELQRAVSKISKIAVNKEQYNVFKAHQLDHEHEQILLPSKNGFQVVNYHEILRFEGERNYTHVYFLNGNRLLVAKTLKEYEELLRDYGFFRVHQSNIINMKCVKGYINGRGGKIQLIDNTQVDLARSRKKEFLTFFKSF</sequence>
<dbReference type="InterPro" id="IPR001789">
    <property type="entry name" value="Sig_transdc_resp-reg_receiver"/>
</dbReference>
<organism evidence="4 5">
    <name type="scientific">Flavivirga rizhaonensis</name>
    <dbReference type="NCBI Taxonomy" id="2559571"/>
    <lineage>
        <taxon>Bacteria</taxon>
        <taxon>Pseudomonadati</taxon>
        <taxon>Bacteroidota</taxon>
        <taxon>Flavobacteriia</taxon>
        <taxon>Flavobacteriales</taxon>
        <taxon>Flavobacteriaceae</taxon>
        <taxon>Flavivirga</taxon>
    </lineage>
</organism>
<dbReference type="PANTHER" id="PTHR37299:SF1">
    <property type="entry name" value="STAGE 0 SPORULATION PROTEIN A HOMOLOG"/>
    <property type="match status" value="1"/>
</dbReference>
<keyword evidence="5" id="KW-1185">Reference proteome</keyword>
<name>A0A4V3P4F1_9FLAO</name>
<dbReference type="SMART" id="SM00850">
    <property type="entry name" value="LytTR"/>
    <property type="match status" value="1"/>
</dbReference>
<dbReference type="OrthoDB" id="2168082at2"/>
<evidence type="ECO:0000259" key="3">
    <source>
        <dbReference type="PROSITE" id="PS50930"/>
    </source>
</evidence>
<dbReference type="SUPFAM" id="SSF52172">
    <property type="entry name" value="CheY-like"/>
    <property type="match status" value="1"/>
</dbReference>
<dbReference type="PANTHER" id="PTHR37299">
    <property type="entry name" value="TRANSCRIPTIONAL REGULATOR-RELATED"/>
    <property type="match status" value="1"/>
</dbReference>
<keyword evidence="1" id="KW-0597">Phosphoprotein</keyword>
<reference evidence="4 5" key="1">
    <citation type="submission" date="2019-04" db="EMBL/GenBank/DDBJ databases">
        <authorList>
            <person name="Liu A."/>
        </authorList>
    </citation>
    <scope>NUCLEOTIDE SEQUENCE [LARGE SCALE GENOMIC DNA]</scope>
    <source>
        <strain evidence="4 5">RZ03</strain>
    </source>
</reference>
<dbReference type="EMBL" id="SRSO01000026">
    <property type="protein sequence ID" value="TGV01184.1"/>
    <property type="molecule type" value="Genomic_DNA"/>
</dbReference>
<evidence type="ECO:0000259" key="2">
    <source>
        <dbReference type="PROSITE" id="PS50110"/>
    </source>
</evidence>
<protein>
    <submittedName>
        <fullName evidence="4">Response regulator transcription factor</fullName>
    </submittedName>
</protein>
<dbReference type="GO" id="GO:0003677">
    <property type="term" value="F:DNA binding"/>
    <property type="evidence" value="ECO:0007669"/>
    <property type="project" value="InterPro"/>
</dbReference>
<dbReference type="Gene3D" id="3.40.50.2300">
    <property type="match status" value="1"/>
</dbReference>
<evidence type="ECO:0000256" key="1">
    <source>
        <dbReference type="PROSITE-ProRule" id="PRU00169"/>
    </source>
</evidence>
<feature type="domain" description="HTH LytTR-type" evidence="3">
    <location>
        <begin position="140"/>
        <end position="243"/>
    </location>
</feature>
<dbReference type="InterPro" id="IPR007492">
    <property type="entry name" value="LytTR_DNA-bd_dom"/>
</dbReference>
<dbReference type="GO" id="GO:0000156">
    <property type="term" value="F:phosphorelay response regulator activity"/>
    <property type="evidence" value="ECO:0007669"/>
    <property type="project" value="InterPro"/>
</dbReference>
<dbReference type="RefSeq" id="WP_135878255.1">
    <property type="nucleotide sequence ID" value="NZ_SRSO01000026.1"/>
</dbReference>
<dbReference type="AlphaFoldDB" id="A0A4V3P4F1"/>
<evidence type="ECO:0000313" key="5">
    <source>
        <dbReference type="Proteomes" id="UP000307602"/>
    </source>
</evidence>
<dbReference type="Pfam" id="PF00072">
    <property type="entry name" value="Response_reg"/>
    <property type="match status" value="1"/>
</dbReference>
<dbReference type="InterPro" id="IPR046947">
    <property type="entry name" value="LytR-like"/>
</dbReference>
<dbReference type="InterPro" id="IPR011006">
    <property type="entry name" value="CheY-like_superfamily"/>
</dbReference>
<evidence type="ECO:0000313" key="4">
    <source>
        <dbReference type="EMBL" id="TGV01184.1"/>
    </source>
</evidence>
<gene>
    <name evidence="4" type="ORF">EM932_16220</name>
</gene>
<feature type="modified residue" description="4-aspartylphosphate" evidence="1">
    <location>
        <position position="55"/>
    </location>
</feature>
<comment type="caution">
    <text evidence="4">The sequence shown here is derived from an EMBL/GenBank/DDBJ whole genome shotgun (WGS) entry which is preliminary data.</text>
</comment>
<dbReference type="Proteomes" id="UP000307602">
    <property type="component" value="Unassembled WGS sequence"/>
</dbReference>
<dbReference type="Pfam" id="PF04397">
    <property type="entry name" value="LytTR"/>
    <property type="match status" value="1"/>
</dbReference>
<dbReference type="SMART" id="SM00448">
    <property type="entry name" value="REC"/>
    <property type="match status" value="1"/>
</dbReference>
<dbReference type="PROSITE" id="PS50110">
    <property type="entry name" value="RESPONSE_REGULATORY"/>
    <property type="match status" value="1"/>
</dbReference>
<proteinExistence type="predicted"/>
<dbReference type="Gene3D" id="2.40.50.1020">
    <property type="entry name" value="LytTr DNA-binding domain"/>
    <property type="match status" value="1"/>
</dbReference>
<feature type="domain" description="Response regulatory" evidence="2">
    <location>
        <begin position="3"/>
        <end position="116"/>
    </location>
</feature>
<dbReference type="PROSITE" id="PS50930">
    <property type="entry name" value="HTH_LYTTR"/>
    <property type="match status" value="1"/>
</dbReference>
<accession>A0A4V3P4F1</accession>